<name>A0A7D5UQD3_9HYPO</name>
<accession>A0A7D5UQD3</accession>
<evidence type="ECO:0000259" key="1">
    <source>
        <dbReference type="Pfam" id="PF03080"/>
    </source>
</evidence>
<dbReference type="Proteomes" id="UP000510686">
    <property type="component" value="Chromosome 1"/>
</dbReference>
<dbReference type="InterPro" id="IPR004314">
    <property type="entry name" value="Neprosin"/>
</dbReference>
<dbReference type="AlphaFoldDB" id="A0A7D5UQD3"/>
<protein>
    <recommendedName>
        <fullName evidence="1">Neprosin PEP catalytic domain-containing protein</fullName>
    </recommendedName>
</protein>
<proteinExistence type="predicted"/>
<dbReference type="KEGG" id="mbrn:26237471"/>
<dbReference type="Pfam" id="PF03080">
    <property type="entry name" value="Neprosin"/>
    <property type="match status" value="1"/>
</dbReference>
<dbReference type="EMBL" id="CP058932">
    <property type="protein sequence ID" value="QLI64117.1"/>
    <property type="molecule type" value="Genomic_DNA"/>
</dbReference>
<gene>
    <name evidence="2" type="ORF">G6M90_00g025560</name>
</gene>
<reference evidence="2 3" key="1">
    <citation type="submission" date="2020-07" db="EMBL/GenBank/DDBJ databases">
        <title>Telomere length de novo assembly of all 7 chromosomes of the fungus, Metarhizium brunneum, using a novel assembly pipeline.</title>
        <authorList>
            <person name="Saud z."/>
            <person name="Kortsinoglou A."/>
            <person name="Kouvelis V.N."/>
            <person name="Butt T.M."/>
        </authorList>
    </citation>
    <scope>NUCLEOTIDE SEQUENCE [LARGE SCALE GENOMIC DNA]</scope>
    <source>
        <strain evidence="2 3">4556</strain>
    </source>
</reference>
<dbReference type="OrthoDB" id="4958656at2759"/>
<evidence type="ECO:0000313" key="2">
    <source>
        <dbReference type="EMBL" id="QLI64117.1"/>
    </source>
</evidence>
<keyword evidence="3" id="KW-1185">Reference proteome</keyword>
<sequence>MRLSAAAASSLPTHRSFFERDEDFSLLQVAVVHDRADRPNGVAKPDQTVEAGWTHYPVLHKGHPILFAFYTTNGYRSQSDYAHLPGHAYFCPLRRRRQTGGDEIIFNLHDNCWWLYTNGSIRRLISYLAIRTRRSESQKHSGYCGNQYFAVWGGLQQRRAVYNH</sequence>
<evidence type="ECO:0000313" key="3">
    <source>
        <dbReference type="Proteomes" id="UP000510686"/>
    </source>
</evidence>
<dbReference type="GeneID" id="26237471"/>
<feature type="domain" description="Neprosin PEP catalytic" evidence="1">
    <location>
        <begin position="22"/>
        <end position="81"/>
    </location>
</feature>
<organism evidence="2 3">
    <name type="scientific">Metarhizium brunneum</name>
    <dbReference type="NCBI Taxonomy" id="500148"/>
    <lineage>
        <taxon>Eukaryota</taxon>
        <taxon>Fungi</taxon>
        <taxon>Dikarya</taxon>
        <taxon>Ascomycota</taxon>
        <taxon>Pezizomycotina</taxon>
        <taxon>Sordariomycetes</taxon>
        <taxon>Hypocreomycetidae</taxon>
        <taxon>Hypocreales</taxon>
        <taxon>Clavicipitaceae</taxon>
        <taxon>Metarhizium</taxon>
    </lineage>
</organism>
<dbReference type="RefSeq" id="XP_014548027.1">
    <property type="nucleotide sequence ID" value="XM_014692541.1"/>
</dbReference>